<dbReference type="Gene3D" id="1.10.390.10">
    <property type="entry name" value="Neutral Protease Domain 2"/>
    <property type="match status" value="1"/>
</dbReference>
<gene>
    <name evidence="2" type="ORF">I215_03815</name>
</gene>
<keyword evidence="3" id="KW-1185">Reference proteome</keyword>
<feature type="chain" id="PRO_5003863092" evidence="1">
    <location>
        <begin position="28"/>
        <end position="944"/>
    </location>
</feature>
<reference evidence="2 3" key="1">
    <citation type="journal article" date="2012" name="J. Bacteriol.">
        <title>Genome Sequence of Galbibacter marinum Type Strain ck-I2-15.</title>
        <authorList>
            <person name="Lai Q."/>
            <person name="Li C."/>
            <person name="Shao Z."/>
        </authorList>
    </citation>
    <scope>NUCLEOTIDE SEQUENCE [LARGE SCALE GENOMIC DNA]</scope>
    <source>
        <strain evidence="3">ck-I2-15</strain>
    </source>
</reference>
<dbReference type="Proteomes" id="UP000007364">
    <property type="component" value="Unassembled WGS sequence"/>
</dbReference>
<dbReference type="PATRIC" id="fig|555500.3.peg.792"/>
<dbReference type="eggNOG" id="COG0308">
    <property type="taxonomic scope" value="Bacteria"/>
</dbReference>
<proteinExistence type="predicted"/>
<dbReference type="STRING" id="555500.I215_03815"/>
<dbReference type="RefSeq" id="WP_008990636.1">
    <property type="nucleotide sequence ID" value="NZ_AMSG01000003.1"/>
</dbReference>
<dbReference type="SUPFAM" id="SSF55486">
    <property type="entry name" value="Metalloproteases ('zincins'), catalytic domain"/>
    <property type="match status" value="1"/>
</dbReference>
<dbReference type="EMBL" id="AMSG01000003">
    <property type="protein sequence ID" value="EKF56040.1"/>
    <property type="molecule type" value="Genomic_DNA"/>
</dbReference>
<evidence type="ECO:0000256" key="1">
    <source>
        <dbReference type="SAM" id="SignalP"/>
    </source>
</evidence>
<feature type="signal peptide" evidence="1">
    <location>
        <begin position="1"/>
        <end position="27"/>
    </location>
</feature>
<keyword evidence="1" id="KW-0732">Signal</keyword>
<name>K2PTV7_9FLAO</name>
<accession>K2PTV7</accession>
<organism evidence="2 3">
    <name type="scientific">Galbibacter marinus</name>
    <dbReference type="NCBI Taxonomy" id="555500"/>
    <lineage>
        <taxon>Bacteria</taxon>
        <taxon>Pseudomonadati</taxon>
        <taxon>Bacteroidota</taxon>
        <taxon>Flavobacteriia</taxon>
        <taxon>Flavobacteriales</taxon>
        <taxon>Flavobacteriaceae</taxon>
        <taxon>Galbibacter</taxon>
    </lineage>
</organism>
<protein>
    <submittedName>
        <fullName evidence="2">Non-peptidase</fullName>
    </submittedName>
</protein>
<dbReference type="AlphaFoldDB" id="K2PTV7"/>
<sequence>MNQTSKLKLLQHILILFFLLTSSVVRAQDFNQIKAELIAKTHTINIQQELVYTNKSLDTLNEIWLYDWNNAYVDKTTPLAKRFAEEFNKSIHLARPQQRGYTEIISLTDPNYGFLKWKRLDVQDIIKVQLNYPIYPGKSYRLKLSYKVKLPSAEFTGYGYNDFNDYRLRYWYIVPGIYDGKWLPYSNKNLNDLNQLVKEISIEMTLPASYDVISELDEVSSITSEDKKTLYLKGQNRGQINLNITKSHGFKTVRTNDIDLVTNLQSKDTLEVNQFLSAQRIFSFLEDRLGTYPHQKIMVSEQEYQRSPNYGINQLPSFLRPFPDSFQYDLKLLKIATQTYLDNTLFIDDRKEHWVKEGIQIYLMMAYIDEYYDNMKLLGKLSKIWGIRSYHFAQMDFNDQYPLLYMLTARNYTDQPLSTPRDSLIKFNERIANRYKSGVGLAYLNSYLGDHYIDRKVKEFYNKYAQKNCAASDFKSILMDDATKDINWYFDSYVGTEDKIDFKITNFHRTEDSVYVNIKNKRGTKAPITLFGMDRKDSILFKTWYSGIDDSKRVRVPRENLKRLVLNYDRVIPEINERDNWKSINGFLSTDRKLKFQFFKDFEDPYYNQIFYVPVFSFNIYDGITTGLRFYNKTFLAKPFIYDLKPSYAFGESALVGSGTFQYRDYVEHGNMYQIDYYLYGSSFHYAHGLRYSTITPSITFKFRNDDLRSNERELLNVRFVNVIRDESPTIDSDPDYSVLNARYAYGNNGIIDFRSWFVDLQVASEFSKLSFNWEMRKLFPNNRQLNLRFFAGKFIYNQTNSDFFSFALDRPTDYMFDYDYLGRSEDTGIFSQQLIISEGGFKSKLSTPYANDWIVTTNASINVWRWVELYGDIGMIKNKYQDAHFVYDSGIRLNLVTDYFELYFPIYSNNGWEIAQPQYDEKIRFIVTLSPKTLIGLFTRKWF</sequence>
<comment type="caution">
    <text evidence="2">The sequence shown here is derived from an EMBL/GenBank/DDBJ whole genome shotgun (WGS) entry which is preliminary data.</text>
</comment>
<dbReference type="InterPro" id="IPR027268">
    <property type="entry name" value="Peptidase_M4/M1_CTD_sf"/>
</dbReference>
<evidence type="ECO:0000313" key="2">
    <source>
        <dbReference type="EMBL" id="EKF56040.1"/>
    </source>
</evidence>
<evidence type="ECO:0000313" key="3">
    <source>
        <dbReference type="Proteomes" id="UP000007364"/>
    </source>
</evidence>